<proteinExistence type="predicted"/>
<dbReference type="SUPFAM" id="SSF81296">
    <property type="entry name" value="E set domains"/>
    <property type="match status" value="1"/>
</dbReference>
<name>A0A9W8G0G3_9FUNG</name>
<accession>A0A9W8G0G3</accession>
<feature type="domain" description="Arrestin-like N-terminal" evidence="2">
    <location>
        <begin position="153"/>
        <end position="284"/>
    </location>
</feature>
<sequence>MSNSEPSWPKFLQRLSTSADRANNPSSYYYSSAAQPATNHQTPPPLPARPLNNQLYQPQQLWSEPHASGAPTAAIQELSTYMDEQQSAFDRAKIHHAQPNSSNSNPRRRNSLRLPVKQNTNLHNDSIGIADDKPPTTERVAEFRLDIPDGIRNMTQHPGDTIVGSVVVTVTKPTKALRITLRFLGQQRVHLRDKSSAQPSLSPYVTLDYTIFDKQLALWGKDVNQRKDPQDSSDAHLETLPPGTLRIPFSIVIPRINYPSTIKKDKICRVRYVLWAVFERPGTFIDHTMTTDKEEIYIDPITYPTRPKDVAPINETINPKNTEGSSASVAVQVTGVLSQLPAMPGDRLLYQLEAHTVAVLQPSPEQTQQSTYQSFIIKYVRIVFVEKLKLRGLIRGLEHTHSHRTDVHKVTLLPTANASANSTKPANTAATYSSSGTIKVPMDLCAFDSKLLRRSYELRIECDVVDTTSLLNKVTKQKSTYAMRLPLEVCAISPDTFDTATYRNAYTDESRNISGIAPPYHYMAAVEPEIRVGGWEMERNYQKWNKSNPCWIELANKRAAV</sequence>
<dbReference type="PANTHER" id="PTHR11188">
    <property type="entry name" value="ARRESTIN DOMAIN CONTAINING PROTEIN"/>
    <property type="match status" value="1"/>
</dbReference>
<comment type="caution">
    <text evidence="3">The sequence shown here is derived from an EMBL/GenBank/DDBJ whole genome shotgun (WGS) entry which is preliminary data.</text>
</comment>
<dbReference type="Pfam" id="PF00339">
    <property type="entry name" value="Arrestin_N"/>
    <property type="match status" value="1"/>
</dbReference>
<dbReference type="Gene3D" id="2.60.40.640">
    <property type="match status" value="1"/>
</dbReference>
<evidence type="ECO:0000256" key="1">
    <source>
        <dbReference type="SAM" id="MobiDB-lite"/>
    </source>
</evidence>
<dbReference type="PANTHER" id="PTHR11188:SF17">
    <property type="entry name" value="FI21816P1"/>
    <property type="match status" value="1"/>
</dbReference>
<protein>
    <recommendedName>
        <fullName evidence="2">Arrestin-like N-terminal domain-containing protein</fullName>
    </recommendedName>
</protein>
<dbReference type="EMBL" id="JANBTW010000058">
    <property type="protein sequence ID" value="KAJ2674351.1"/>
    <property type="molecule type" value="Genomic_DNA"/>
</dbReference>
<dbReference type="GO" id="GO:0015031">
    <property type="term" value="P:protein transport"/>
    <property type="evidence" value="ECO:0007669"/>
    <property type="project" value="TreeGrafter"/>
</dbReference>
<dbReference type="InterPro" id="IPR014752">
    <property type="entry name" value="Arrestin-like_C"/>
</dbReference>
<dbReference type="AlphaFoldDB" id="A0A9W8G0G3"/>
<evidence type="ECO:0000259" key="2">
    <source>
        <dbReference type="Pfam" id="PF00339"/>
    </source>
</evidence>
<reference evidence="3" key="1">
    <citation type="submission" date="2022-07" db="EMBL/GenBank/DDBJ databases">
        <title>Phylogenomic reconstructions and comparative analyses of Kickxellomycotina fungi.</title>
        <authorList>
            <person name="Reynolds N.K."/>
            <person name="Stajich J.E."/>
            <person name="Barry K."/>
            <person name="Grigoriev I.V."/>
            <person name="Crous P."/>
            <person name="Smith M.E."/>
        </authorList>
    </citation>
    <scope>NUCLEOTIDE SEQUENCE</scope>
    <source>
        <strain evidence="3">NRRL 3115</strain>
    </source>
</reference>
<dbReference type="InterPro" id="IPR014756">
    <property type="entry name" value="Ig_E-set"/>
</dbReference>
<feature type="compositionally biased region" description="Polar residues" evidence="1">
    <location>
        <begin position="14"/>
        <end position="25"/>
    </location>
</feature>
<dbReference type="InterPro" id="IPR050357">
    <property type="entry name" value="Arrestin_domain-protein"/>
</dbReference>
<evidence type="ECO:0000313" key="3">
    <source>
        <dbReference type="EMBL" id="KAJ2674351.1"/>
    </source>
</evidence>
<feature type="region of interest" description="Disordered" evidence="1">
    <location>
        <begin position="1"/>
        <end position="52"/>
    </location>
</feature>
<evidence type="ECO:0000313" key="4">
    <source>
        <dbReference type="Proteomes" id="UP001151518"/>
    </source>
</evidence>
<gene>
    <name evidence="3" type="ORF">GGI25_004371</name>
</gene>
<organism evidence="3 4">
    <name type="scientific">Coemansia spiralis</name>
    <dbReference type="NCBI Taxonomy" id="417178"/>
    <lineage>
        <taxon>Eukaryota</taxon>
        <taxon>Fungi</taxon>
        <taxon>Fungi incertae sedis</taxon>
        <taxon>Zoopagomycota</taxon>
        <taxon>Kickxellomycotina</taxon>
        <taxon>Kickxellomycetes</taxon>
        <taxon>Kickxellales</taxon>
        <taxon>Kickxellaceae</taxon>
        <taxon>Coemansia</taxon>
    </lineage>
</organism>
<dbReference type="Proteomes" id="UP001151518">
    <property type="component" value="Unassembled WGS sequence"/>
</dbReference>
<dbReference type="GO" id="GO:0005737">
    <property type="term" value="C:cytoplasm"/>
    <property type="evidence" value="ECO:0007669"/>
    <property type="project" value="TreeGrafter"/>
</dbReference>
<dbReference type="InterPro" id="IPR011021">
    <property type="entry name" value="Arrestin-like_N"/>
</dbReference>
<dbReference type="OrthoDB" id="9984275at2759"/>